<evidence type="ECO:0000313" key="3">
    <source>
        <dbReference type="Proteomes" id="UP000018850"/>
    </source>
</evidence>
<dbReference type="EMBL" id="AYXY01000023">
    <property type="protein sequence ID" value="ETN94492.1"/>
    <property type="molecule type" value="Genomic_DNA"/>
</dbReference>
<dbReference type="Proteomes" id="UP000018850">
    <property type="component" value="Unassembled WGS sequence"/>
</dbReference>
<name>W2UMC5_9FLAO</name>
<accession>W2UMC5</accession>
<feature type="domain" description="PhnA protein N-terminal proteobacterial" evidence="1">
    <location>
        <begin position="6"/>
        <end position="52"/>
    </location>
</feature>
<gene>
    <name evidence="2" type="ORF">P278_24350</name>
</gene>
<dbReference type="SUPFAM" id="SSF82057">
    <property type="entry name" value="Prokaryotic SH3-related domain"/>
    <property type="match status" value="1"/>
</dbReference>
<dbReference type="PANTHER" id="PTHR30305:SF3">
    <property type="entry name" value="PROTEIN YJDM"/>
    <property type="match status" value="1"/>
</dbReference>
<dbReference type="SMART" id="SM00782">
    <property type="entry name" value="PhnA_Zn_Ribbon"/>
    <property type="match status" value="1"/>
</dbReference>
<dbReference type="Gene3D" id="2.30.30.40">
    <property type="entry name" value="SH3 Domains"/>
    <property type="match status" value="1"/>
</dbReference>
<evidence type="ECO:0000313" key="2">
    <source>
        <dbReference type="EMBL" id="ETN94492.1"/>
    </source>
</evidence>
<sequence length="191" mass="21303">MSVLKSLQDRSQSSCELCGAKEQLSVYTVPPATSEGIDDSLLACATCIEQMSDSDTIDANHWRCLNDSMWSEHQAVKVMAWRMLNRLRGEGWSQDLLDMMYLEEDELKIAKAMGDGEDPDKPKHRDSNGAELKDGDSVVLIKDLNVKGANFTAKRGTAVRRISLVHDNPEHIEGKVDGQHIVILTKYVKKS</sequence>
<dbReference type="InterPro" id="IPR013988">
    <property type="entry name" value="YjdM_C"/>
</dbReference>
<dbReference type="AlphaFoldDB" id="W2UMC5"/>
<dbReference type="PATRIC" id="fig|1286632.3.peg.2427"/>
<evidence type="ECO:0000259" key="1">
    <source>
        <dbReference type="SMART" id="SM00782"/>
    </source>
</evidence>
<dbReference type="eggNOG" id="COG2824">
    <property type="taxonomic scope" value="Bacteria"/>
</dbReference>
<dbReference type="InterPro" id="IPR013991">
    <property type="entry name" value="PhnaA_N_proteobac"/>
</dbReference>
<reference evidence="3" key="1">
    <citation type="submission" date="2013-11" db="EMBL/GenBank/DDBJ databases">
        <title>Draft genome sequence from a member of Zhouia, isolated tidal flat.</title>
        <authorList>
            <person name="Jin H."/>
            <person name="Jeon C.O."/>
        </authorList>
    </citation>
    <scope>NUCLEOTIDE SEQUENCE [LARGE SCALE GENOMIC DNA]</scope>
    <source>
        <strain evidence="3">AD3</strain>
    </source>
</reference>
<dbReference type="PANTHER" id="PTHR30305">
    <property type="entry name" value="PROTEIN YJDM-RELATED"/>
    <property type="match status" value="1"/>
</dbReference>
<proteinExistence type="predicted"/>
<dbReference type="STRING" id="376730.SAMN04487906_3120"/>
<dbReference type="Pfam" id="PF03831">
    <property type="entry name" value="YjdM"/>
    <property type="match status" value="1"/>
</dbReference>
<protein>
    <submittedName>
        <fullName evidence="2">PhnA protein</fullName>
    </submittedName>
</protein>
<dbReference type="RefSeq" id="WP_038267031.1">
    <property type="nucleotide sequence ID" value="NZ_AYXY01000023.1"/>
</dbReference>
<organism evidence="2 3">
    <name type="scientific">Zhouia amylolytica AD3</name>
    <dbReference type="NCBI Taxonomy" id="1286632"/>
    <lineage>
        <taxon>Bacteria</taxon>
        <taxon>Pseudomonadati</taxon>
        <taxon>Bacteroidota</taxon>
        <taxon>Flavobacteriia</taxon>
        <taxon>Flavobacteriales</taxon>
        <taxon>Flavobacteriaceae</taxon>
        <taxon>Zhouia</taxon>
    </lineage>
</organism>
<keyword evidence="3" id="KW-1185">Reference proteome</keyword>
<reference evidence="2 3" key="2">
    <citation type="journal article" date="2016" name="Genome Announc.">
        <title>Draft Genome Sequence of Zhouia amylolytica AD3, Isolated from Tidal Flat Sediment.</title>
        <authorList>
            <person name="Jia B."/>
            <person name="Jin H.M."/>
            <person name="Lee H.J."/>
            <person name="Jeon C.O."/>
        </authorList>
    </citation>
    <scope>NUCLEOTIDE SEQUENCE [LARGE SCALE GENOMIC DNA]</scope>
    <source>
        <strain evidence="2 3">AD3</strain>
    </source>
</reference>
<comment type="caution">
    <text evidence="2">The sequence shown here is derived from an EMBL/GenBank/DDBJ whole genome shotgun (WGS) entry which is preliminary data.</text>
</comment>